<evidence type="ECO:0000313" key="1">
    <source>
        <dbReference type="EMBL" id="KAI0058587.1"/>
    </source>
</evidence>
<keyword evidence="2" id="KW-1185">Reference proteome</keyword>
<comment type="caution">
    <text evidence="1">The sequence shown here is derived from an EMBL/GenBank/DDBJ whole genome shotgun (WGS) entry which is preliminary data.</text>
</comment>
<accession>A0ACB8SQY0</accession>
<protein>
    <submittedName>
        <fullName evidence="1">Alcohol dehydrogenase</fullName>
    </submittedName>
</protein>
<reference evidence="1" key="1">
    <citation type="submission" date="2021-03" db="EMBL/GenBank/DDBJ databases">
        <authorList>
            <consortium name="DOE Joint Genome Institute"/>
            <person name="Ahrendt S."/>
            <person name="Looney B.P."/>
            <person name="Miyauchi S."/>
            <person name="Morin E."/>
            <person name="Drula E."/>
            <person name="Courty P.E."/>
            <person name="Chicoki N."/>
            <person name="Fauchery L."/>
            <person name="Kohler A."/>
            <person name="Kuo A."/>
            <person name="Labutti K."/>
            <person name="Pangilinan J."/>
            <person name="Lipzen A."/>
            <person name="Riley R."/>
            <person name="Andreopoulos W."/>
            <person name="He G."/>
            <person name="Johnson J."/>
            <person name="Barry K.W."/>
            <person name="Grigoriev I.V."/>
            <person name="Nagy L."/>
            <person name="Hibbett D."/>
            <person name="Henrissat B."/>
            <person name="Matheny P.B."/>
            <person name="Labbe J."/>
            <person name="Martin F."/>
        </authorList>
    </citation>
    <scope>NUCLEOTIDE SEQUENCE</scope>
    <source>
        <strain evidence="1">HHB10654</strain>
    </source>
</reference>
<organism evidence="1 2">
    <name type="scientific">Artomyces pyxidatus</name>
    <dbReference type="NCBI Taxonomy" id="48021"/>
    <lineage>
        <taxon>Eukaryota</taxon>
        <taxon>Fungi</taxon>
        <taxon>Dikarya</taxon>
        <taxon>Basidiomycota</taxon>
        <taxon>Agaricomycotina</taxon>
        <taxon>Agaricomycetes</taxon>
        <taxon>Russulales</taxon>
        <taxon>Auriscalpiaceae</taxon>
        <taxon>Artomyces</taxon>
    </lineage>
</organism>
<dbReference type="EMBL" id="MU277233">
    <property type="protein sequence ID" value="KAI0058587.1"/>
    <property type="molecule type" value="Genomic_DNA"/>
</dbReference>
<gene>
    <name evidence="1" type="ORF">BV25DRAFT_1829820</name>
</gene>
<dbReference type="Proteomes" id="UP000814140">
    <property type="component" value="Unassembled WGS sequence"/>
</dbReference>
<sequence length="335" mass="36241">MKAFVVKEYAHPSKIPVTLDHPEPTVGPDTVLIDVYSAGLNFFDILQTQGKYQTKPPFPFVLGAEFAGTVARDSPIPPGCPLRPGQRVFGSAQGTYGERVAAHVSMIQPLPDTLSFDQGAGLFVTWPTSYEALVGRAQLKAGEWLLVTAAAGGVGIAAVQIAKALGAKVIAACSPSKMEVPLKYGGADHVVDYTKEGWQKEVLKITGGRGVDVVYDPVGRVKDSLKCIVWGGRVLVVGFAGGEIEKLPLNLVLLKHISVIGIFWGSYHQKNPSRAVEVWKELLELLSSGRVIPVVYTETYTLDTLVKGLDDLEKRKTWGKAIVRIREQPGEKAKL</sequence>
<proteinExistence type="predicted"/>
<name>A0ACB8SQY0_9AGAM</name>
<evidence type="ECO:0000313" key="2">
    <source>
        <dbReference type="Proteomes" id="UP000814140"/>
    </source>
</evidence>
<reference evidence="1" key="2">
    <citation type="journal article" date="2022" name="New Phytol.">
        <title>Evolutionary transition to the ectomycorrhizal habit in the genomes of a hyperdiverse lineage of mushroom-forming fungi.</title>
        <authorList>
            <person name="Looney B."/>
            <person name="Miyauchi S."/>
            <person name="Morin E."/>
            <person name="Drula E."/>
            <person name="Courty P.E."/>
            <person name="Kohler A."/>
            <person name="Kuo A."/>
            <person name="LaButti K."/>
            <person name="Pangilinan J."/>
            <person name="Lipzen A."/>
            <person name="Riley R."/>
            <person name="Andreopoulos W."/>
            <person name="He G."/>
            <person name="Johnson J."/>
            <person name="Nolan M."/>
            <person name="Tritt A."/>
            <person name="Barry K.W."/>
            <person name="Grigoriev I.V."/>
            <person name="Nagy L.G."/>
            <person name="Hibbett D."/>
            <person name="Henrissat B."/>
            <person name="Matheny P.B."/>
            <person name="Labbe J."/>
            <person name="Martin F.M."/>
        </authorList>
    </citation>
    <scope>NUCLEOTIDE SEQUENCE</scope>
    <source>
        <strain evidence="1">HHB10654</strain>
    </source>
</reference>